<feature type="region of interest" description="Disordered" evidence="1">
    <location>
        <begin position="777"/>
        <end position="831"/>
    </location>
</feature>
<dbReference type="OrthoDB" id="439488at2759"/>
<protein>
    <recommendedName>
        <fullName evidence="2">Tyrosine specific protein phosphatases domain-containing protein</fullName>
    </recommendedName>
</protein>
<dbReference type="AlphaFoldDB" id="A0A086KWI8"/>
<accession>A0A086KWI8</accession>
<dbReference type="InterPro" id="IPR014020">
    <property type="entry name" value="Tensin_C2-dom"/>
</dbReference>
<feature type="region of interest" description="Disordered" evidence="1">
    <location>
        <begin position="724"/>
        <end position="748"/>
    </location>
</feature>
<dbReference type="SMR" id="A0A086KWI8"/>
<evidence type="ECO:0000313" key="4">
    <source>
        <dbReference type="Proteomes" id="UP000028837"/>
    </source>
</evidence>
<sequence>MNFFTAVRSLTSSAHRTLLQAAGQPSHESEPSQDWQQRDTERSSLNGEDDSPPLLVPYLPGQERRPSRASQPEDGAGSSEMSADPVLQACKNSARLSVASREAFSGTRVVRCGGVSKRESPLPKQSFPKAAGEFSPEGSTPEREASSDSFVKRISGAFSGSVTDTADSGASSSATSSVLFDAGPSSSSMFGSMVVNFATAAAQSLIESIEQSSQQLFRPPGMYKVSKNIWIIDYPDPEAPNTGFLVAYLEHHHANKYLILNMSERQYQRVSCPPSASTARSTSASPEERDCLQPPSDSLFPSGTVVDVAYRGLPYPPLSLTLSLLLSVHKWLESDAENVLLVHCVEGFSRSITFVAAYLHWTGFSPTLQDAVRFLEDVCGVDATDPLVLLPSQKRFLRFFQHVCVKQTLLPSLEAKKLRRIILNGVPAFLEARSDPGAPHQPGKPLNPESEEGQGRALFRPVLEVWNQGALAFSSLSACIPQNGVNAKQAAGADQTGAKLVSSCDEWCVPDEIACRLPVYTESEESIRFDIPGVKLWGDVLLRLIHVAVQPVRDSDRDESECEAAGNQQVDIPGSKEQTASTFLTVARKISTARIAFHTDMTREGGCLEIRKAGMDGAVVLPAFPEDCFMSIFFEELSPDEKENPQEMERLKEETRLLVQARKEGTAVRAGRSQSPEGHSAANGTRSHVQHPCDEDEQRRTQKRLELRQQVQEYKALAEQWHLAASRQRSSSDERVAYTPPGTDARDTALATGEAVSEETLLVYEPKDLQVFEARLTDGESNGEEDRDPVGGPDFFPDSCSGATPSGRSAETEQPGVAGAGGSHQSLVSHTCGGTLREAALRPVVATGPGEADTSIPQLHEHLKMTELGSADDLESESDVSWGNDDDEQENGEP</sequence>
<feature type="region of interest" description="Disordered" evidence="1">
    <location>
        <begin position="664"/>
        <end position="701"/>
    </location>
</feature>
<dbReference type="SMART" id="SM01326">
    <property type="entry name" value="PTEN_C2"/>
    <property type="match status" value="1"/>
</dbReference>
<name>A0A086KWI8_TOXGO</name>
<feature type="region of interest" description="Disordered" evidence="1">
    <location>
        <begin position="433"/>
        <end position="452"/>
    </location>
</feature>
<dbReference type="GO" id="GO:0005829">
    <property type="term" value="C:cytosol"/>
    <property type="evidence" value="ECO:0007669"/>
    <property type="project" value="TreeGrafter"/>
</dbReference>
<dbReference type="EMBL" id="AHZU02000081">
    <property type="protein sequence ID" value="KFG48756.1"/>
    <property type="molecule type" value="Genomic_DNA"/>
</dbReference>
<reference evidence="3 4" key="1">
    <citation type="submission" date="2014-02" db="EMBL/GenBank/DDBJ databases">
        <authorList>
            <person name="Sibley D."/>
            <person name="Venepally P."/>
            <person name="Karamycheva S."/>
            <person name="Hadjithomas M."/>
            <person name="Khan A."/>
            <person name="Brunk B."/>
            <person name="Roos D."/>
            <person name="Caler E."/>
            <person name="Lorenzi H."/>
        </authorList>
    </citation>
    <scope>NUCLEOTIDE SEQUENCE [LARGE SCALE GENOMIC DNA]</scope>
    <source>
        <strain evidence="3 4">GAB2-2007-GAL-DOM2</strain>
    </source>
</reference>
<dbReference type="GO" id="GO:0016314">
    <property type="term" value="F:phosphatidylinositol-3,4,5-trisphosphate 3-phosphatase activity"/>
    <property type="evidence" value="ECO:0007669"/>
    <property type="project" value="TreeGrafter"/>
</dbReference>
<feature type="compositionally biased region" description="Basic and acidic residues" evidence="1">
    <location>
        <begin position="691"/>
        <end position="701"/>
    </location>
</feature>
<dbReference type="InterPro" id="IPR051281">
    <property type="entry name" value="Dual-spec_lipid-protein_phosph"/>
</dbReference>
<feature type="compositionally biased region" description="Acidic residues" evidence="1">
    <location>
        <begin position="870"/>
        <end position="894"/>
    </location>
</feature>
<dbReference type="InterPro" id="IPR029021">
    <property type="entry name" value="Prot-tyrosine_phosphatase-like"/>
</dbReference>
<dbReference type="PANTHER" id="PTHR12305">
    <property type="entry name" value="PHOSPHATASE WITH HOMOLOGY TO TENSIN"/>
    <property type="match status" value="1"/>
</dbReference>
<evidence type="ECO:0000259" key="2">
    <source>
        <dbReference type="PROSITE" id="PS50056"/>
    </source>
</evidence>
<dbReference type="Gene3D" id="3.90.190.10">
    <property type="entry name" value="Protein tyrosine phosphatase superfamily"/>
    <property type="match status" value="1"/>
</dbReference>
<feature type="compositionally biased region" description="Low complexity" evidence="1">
    <location>
        <begin position="272"/>
        <end position="285"/>
    </location>
</feature>
<proteinExistence type="predicted"/>
<gene>
    <name evidence="3" type="ORF">TGDOM2_232620</name>
</gene>
<dbReference type="PROSITE" id="PS50056">
    <property type="entry name" value="TYR_PHOSPHATASE_2"/>
    <property type="match status" value="1"/>
</dbReference>
<evidence type="ECO:0000313" key="3">
    <source>
        <dbReference type="EMBL" id="KFG48756.1"/>
    </source>
</evidence>
<feature type="region of interest" description="Disordered" evidence="1">
    <location>
        <begin position="116"/>
        <end position="148"/>
    </location>
</feature>
<dbReference type="VEuPathDB" id="ToxoDB:TGDOM2_232620"/>
<evidence type="ECO:0000256" key="1">
    <source>
        <dbReference type="SAM" id="MobiDB-lite"/>
    </source>
</evidence>
<comment type="caution">
    <text evidence="3">The sequence shown here is derived from an EMBL/GenBank/DDBJ whole genome shotgun (WGS) entry which is preliminary data.</text>
</comment>
<dbReference type="Proteomes" id="UP000028837">
    <property type="component" value="Unassembled WGS sequence"/>
</dbReference>
<dbReference type="InterPro" id="IPR000387">
    <property type="entry name" value="Tyr_Pase_dom"/>
</dbReference>
<dbReference type="PANTHER" id="PTHR12305:SF94">
    <property type="entry name" value="PHOSPHATIDYLINOSITOL-3,4,5-TRISPHOSPHATE 3-PHOSPHATASE"/>
    <property type="match status" value="1"/>
</dbReference>
<feature type="compositionally biased region" description="Polar residues" evidence="1">
    <location>
        <begin position="672"/>
        <end position="687"/>
    </location>
</feature>
<feature type="region of interest" description="Disordered" evidence="1">
    <location>
        <begin position="18"/>
        <end position="84"/>
    </location>
</feature>
<feature type="region of interest" description="Disordered" evidence="1">
    <location>
        <begin position="272"/>
        <end position="296"/>
    </location>
</feature>
<dbReference type="SUPFAM" id="SSF52799">
    <property type="entry name" value="(Phosphotyrosine protein) phosphatases II"/>
    <property type="match status" value="1"/>
</dbReference>
<feature type="region of interest" description="Disordered" evidence="1">
    <location>
        <begin position="843"/>
        <end position="894"/>
    </location>
</feature>
<feature type="domain" description="Tyrosine specific protein phosphatases" evidence="2">
    <location>
        <begin position="322"/>
        <end position="377"/>
    </location>
</feature>
<organism evidence="3 4">
    <name type="scientific">Toxoplasma gondii GAB2-2007-GAL-DOM2</name>
    <dbReference type="NCBI Taxonomy" id="1130820"/>
    <lineage>
        <taxon>Eukaryota</taxon>
        <taxon>Sar</taxon>
        <taxon>Alveolata</taxon>
        <taxon>Apicomplexa</taxon>
        <taxon>Conoidasida</taxon>
        <taxon>Coccidia</taxon>
        <taxon>Eucoccidiorida</taxon>
        <taxon>Eimeriorina</taxon>
        <taxon>Sarcocystidae</taxon>
        <taxon>Toxoplasma</taxon>
    </lineage>
</organism>